<dbReference type="OrthoDB" id="627829at2759"/>
<organism evidence="1 2">
    <name type="scientific">Babesia bigemina</name>
    <dbReference type="NCBI Taxonomy" id="5866"/>
    <lineage>
        <taxon>Eukaryota</taxon>
        <taxon>Sar</taxon>
        <taxon>Alveolata</taxon>
        <taxon>Apicomplexa</taxon>
        <taxon>Aconoidasida</taxon>
        <taxon>Piroplasmida</taxon>
        <taxon>Babesiidae</taxon>
        <taxon>Babesia</taxon>
    </lineage>
</organism>
<dbReference type="GeneID" id="24563062"/>
<dbReference type="EMBL" id="LK391707">
    <property type="protein sequence ID" value="CDR94521.1"/>
    <property type="molecule type" value="Genomic_DNA"/>
</dbReference>
<dbReference type="VEuPathDB" id="PiroplasmaDB:BBBOND_0108190"/>
<dbReference type="RefSeq" id="XP_012766707.1">
    <property type="nucleotide sequence ID" value="XM_012911253.1"/>
</dbReference>
<evidence type="ECO:0000313" key="1">
    <source>
        <dbReference type="EMBL" id="CDR94521.1"/>
    </source>
</evidence>
<protein>
    <submittedName>
        <fullName evidence="1">Uncharacterized protein</fullName>
    </submittedName>
</protein>
<name>A0A061D122_BABBI</name>
<reference evidence="2" key="1">
    <citation type="journal article" date="2014" name="Nucleic Acids Res.">
        <title>The evolutionary dynamics of variant antigen genes in Babesia reveal a history of genomic innovation underlying host-parasite interaction.</title>
        <authorList>
            <person name="Jackson A.P."/>
            <person name="Otto T.D."/>
            <person name="Darby A."/>
            <person name="Ramaprasad A."/>
            <person name="Xia D."/>
            <person name="Echaide I.E."/>
            <person name="Farber M."/>
            <person name="Gahlot S."/>
            <person name="Gamble J."/>
            <person name="Gupta D."/>
            <person name="Gupta Y."/>
            <person name="Jackson L."/>
            <person name="Malandrin L."/>
            <person name="Malas T.B."/>
            <person name="Moussa E."/>
            <person name="Nair M."/>
            <person name="Reid A.J."/>
            <person name="Sanders M."/>
            <person name="Sharma J."/>
            <person name="Tracey A."/>
            <person name="Quail M.A."/>
            <person name="Weir W."/>
            <person name="Wastling J.M."/>
            <person name="Hall N."/>
            <person name="Willadsen P."/>
            <person name="Lingelbach K."/>
            <person name="Shiels B."/>
            <person name="Tait A."/>
            <person name="Berriman M."/>
            <person name="Allred D.R."/>
            <person name="Pain A."/>
        </authorList>
    </citation>
    <scope>NUCLEOTIDE SEQUENCE [LARGE SCALE GENOMIC DNA]</scope>
    <source>
        <strain evidence="2">Bond</strain>
    </source>
</reference>
<dbReference type="Proteomes" id="UP000033188">
    <property type="component" value="Chromosome 1"/>
</dbReference>
<sequence length="253" mass="28332">MVYHSLMDVPCNLKEGIDWLIALKGNDAEKNIAAMGAAVYDFLVDKPVGKMNVPALEKVKLITKKFLATPKLMNLSFVQSMFEKFKRPMAKRPCLLAKMFRNFEHSDYENVLQTKKLGSEIVLKSVGKVADSCDRFLNHIKTTDSYTSAYSSEATWDASCAKDPEACAVVLVGIAPMLWAGLTSLWDATNPQAFGCGTALVDNRSRAMLNAVGYEESEYRNTLGRVNLRNALLSMDYDTLRILYYLAGFWAFY</sequence>
<evidence type="ECO:0000313" key="2">
    <source>
        <dbReference type="Proteomes" id="UP000033188"/>
    </source>
</evidence>
<accession>A0A061D122</accession>
<gene>
    <name evidence="1" type="ORF">BBBOND_0108190</name>
</gene>
<keyword evidence="2" id="KW-1185">Reference proteome</keyword>
<dbReference type="KEGG" id="bbig:BBBOND_0108190"/>
<proteinExistence type="predicted"/>
<dbReference type="AlphaFoldDB" id="A0A061D122"/>